<dbReference type="PANTHER" id="PTHR33116">
    <property type="entry name" value="REVERSE TRANSCRIPTASE ZINC-BINDING DOMAIN-CONTAINING PROTEIN-RELATED-RELATED"/>
    <property type="match status" value="1"/>
</dbReference>
<feature type="domain" description="Reverse transcriptase zinc-binding" evidence="1">
    <location>
        <begin position="89"/>
        <end position="171"/>
    </location>
</feature>
<dbReference type="Pfam" id="PF13966">
    <property type="entry name" value="zf-RVT"/>
    <property type="match status" value="1"/>
</dbReference>
<accession>A0AAV9MGH7</accession>
<reference evidence="2 3" key="1">
    <citation type="submission" date="2023-10" db="EMBL/GenBank/DDBJ databases">
        <title>Genome-Wide Identification Analysis in wild type Solanum Pinnatisectum Reveals Some Genes Defensing Phytophthora Infestans.</title>
        <authorList>
            <person name="Sun C."/>
        </authorList>
    </citation>
    <scope>NUCLEOTIDE SEQUENCE [LARGE SCALE GENOMIC DNA]</scope>
    <source>
        <strain evidence="2">LQN</strain>
        <tissue evidence="2">Leaf</tissue>
    </source>
</reference>
<dbReference type="InterPro" id="IPR026960">
    <property type="entry name" value="RVT-Znf"/>
</dbReference>
<dbReference type="Proteomes" id="UP001311915">
    <property type="component" value="Unassembled WGS sequence"/>
</dbReference>
<proteinExistence type="predicted"/>
<name>A0AAV9MGH7_9SOLN</name>
<dbReference type="AlphaFoldDB" id="A0AAV9MGH7"/>
<dbReference type="EMBL" id="JAWPEI010000001">
    <property type="protein sequence ID" value="KAK4737137.1"/>
    <property type="molecule type" value="Genomic_DNA"/>
</dbReference>
<evidence type="ECO:0000313" key="2">
    <source>
        <dbReference type="EMBL" id="KAK4737137.1"/>
    </source>
</evidence>
<comment type="caution">
    <text evidence="2">The sequence shown here is derived from an EMBL/GenBank/DDBJ whole genome shotgun (WGS) entry which is preliminary data.</text>
</comment>
<protein>
    <recommendedName>
        <fullName evidence="1">Reverse transcriptase zinc-binding domain-containing protein</fullName>
    </recommendedName>
</protein>
<evidence type="ECO:0000313" key="3">
    <source>
        <dbReference type="Proteomes" id="UP001311915"/>
    </source>
</evidence>
<dbReference type="PANTHER" id="PTHR33116:SF66">
    <property type="entry name" value="REVERSE TRANSCRIPTASE ZINC-BINDING DOMAIN-CONTAINING PROTEIN"/>
    <property type="match status" value="1"/>
</dbReference>
<gene>
    <name evidence="2" type="ORF">R3W88_000834</name>
</gene>
<sequence length="261" mass="31068">MCTPKSAGGLNLVNLKGWNKEAILKMCWDIEQKQDRLWIKWIHSYYIKGQSMEEIRVPTQACWMVRKILGTKEILHILHNEAVGKKSMIRQAYKQMLGSFSKVEWRNLICCNSARPKAIFTLWLQAQNRLLTKDRILKWKMQVEPVCVMCNQEEETRDHLFYDCIFARKLWRRLLQWIDQNSSSNTKGKNPQAQALRLIYAEYIYTLWKERNTRIFEKHETTMENIARRIAYVCCARANIAARLFLDNVLFRICCCFCLLF</sequence>
<keyword evidence="3" id="KW-1185">Reference proteome</keyword>
<evidence type="ECO:0000259" key="1">
    <source>
        <dbReference type="Pfam" id="PF13966"/>
    </source>
</evidence>
<organism evidence="2 3">
    <name type="scientific">Solanum pinnatisectum</name>
    <name type="common">tansyleaf nightshade</name>
    <dbReference type="NCBI Taxonomy" id="50273"/>
    <lineage>
        <taxon>Eukaryota</taxon>
        <taxon>Viridiplantae</taxon>
        <taxon>Streptophyta</taxon>
        <taxon>Embryophyta</taxon>
        <taxon>Tracheophyta</taxon>
        <taxon>Spermatophyta</taxon>
        <taxon>Magnoliopsida</taxon>
        <taxon>eudicotyledons</taxon>
        <taxon>Gunneridae</taxon>
        <taxon>Pentapetalae</taxon>
        <taxon>asterids</taxon>
        <taxon>lamiids</taxon>
        <taxon>Solanales</taxon>
        <taxon>Solanaceae</taxon>
        <taxon>Solanoideae</taxon>
        <taxon>Solaneae</taxon>
        <taxon>Solanum</taxon>
    </lineage>
</organism>